<dbReference type="EMBL" id="JAHUZN010000005">
    <property type="protein sequence ID" value="KAG8494754.1"/>
    <property type="molecule type" value="Genomic_DNA"/>
</dbReference>
<feature type="compositionally biased region" description="Gly residues" evidence="1">
    <location>
        <begin position="173"/>
        <end position="186"/>
    </location>
</feature>
<keyword evidence="3" id="KW-1185">Reference proteome</keyword>
<evidence type="ECO:0000313" key="3">
    <source>
        <dbReference type="Proteomes" id="UP000701853"/>
    </source>
</evidence>
<name>A0A8J6D3T5_9ROSI</name>
<dbReference type="Gene3D" id="1.25.40.10">
    <property type="entry name" value="Tetratricopeptide repeat domain"/>
    <property type="match status" value="1"/>
</dbReference>
<organism evidence="2 3">
    <name type="scientific">Gossypium anomalum</name>
    <dbReference type="NCBI Taxonomy" id="47600"/>
    <lineage>
        <taxon>Eukaryota</taxon>
        <taxon>Viridiplantae</taxon>
        <taxon>Streptophyta</taxon>
        <taxon>Embryophyta</taxon>
        <taxon>Tracheophyta</taxon>
        <taxon>Spermatophyta</taxon>
        <taxon>Magnoliopsida</taxon>
        <taxon>eudicotyledons</taxon>
        <taxon>Gunneridae</taxon>
        <taxon>Pentapetalae</taxon>
        <taxon>rosids</taxon>
        <taxon>malvids</taxon>
        <taxon>Malvales</taxon>
        <taxon>Malvaceae</taxon>
        <taxon>Malvoideae</taxon>
        <taxon>Gossypium</taxon>
    </lineage>
</organism>
<feature type="region of interest" description="Disordered" evidence="1">
    <location>
        <begin position="90"/>
        <end position="144"/>
    </location>
</feature>
<sequence length="308" mass="34339">MSNEYDGDGESNRGASMYFDPKCNRKAGVVMRRPQCALPTSGVPKEKMLLMRSLSTPILNSWLCHSKDCCSSPDPDFPILQRSGSVSFYSPASIDDHKHKQLNLPKPRKKEGKPMIPTPHSLDFHKPAEQESDDQEQESETKSCSIQTLFSISGVGERVADDDEVSNVTDGGTTCGPGDDCGGGGSGLFETDSTDVYYQKMIEANPDNPLFLGNYAKFLKEIRGDFCRAEEYCERAILANTNDGNVLSLYAHLIWENQKDAHRAQTYFDQAVQASPHDCFLLASYAKFLWDAEEEEEEEEEHSGHGDW</sequence>
<evidence type="ECO:0000313" key="2">
    <source>
        <dbReference type="EMBL" id="KAG8494754.1"/>
    </source>
</evidence>
<comment type="caution">
    <text evidence="2">The sequence shown here is derived from an EMBL/GenBank/DDBJ whole genome shotgun (WGS) entry which is preliminary data.</text>
</comment>
<dbReference type="PANTHER" id="PTHR26312">
    <property type="entry name" value="TETRATRICOPEPTIDE REPEAT PROTEIN 5"/>
    <property type="match status" value="1"/>
</dbReference>
<dbReference type="PANTHER" id="PTHR26312:SF215">
    <property type="entry name" value="TPR REPEAT PROTEIN"/>
    <property type="match status" value="1"/>
</dbReference>
<dbReference type="SUPFAM" id="SSF48452">
    <property type="entry name" value="TPR-like"/>
    <property type="match status" value="1"/>
</dbReference>
<reference evidence="2 3" key="1">
    <citation type="journal article" date="2021" name="bioRxiv">
        <title>The Gossypium anomalum genome as a resource for cotton improvement and evolutionary analysis of hybrid incompatibility.</title>
        <authorList>
            <person name="Grover C.E."/>
            <person name="Yuan D."/>
            <person name="Arick M.A."/>
            <person name="Miller E.R."/>
            <person name="Hu G."/>
            <person name="Peterson D.G."/>
            <person name="Wendel J.F."/>
            <person name="Udall J.A."/>
        </authorList>
    </citation>
    <scope>NUCLEOTIDE SEQUENCE [LARGE SCALE GENOMIC DNA]</scope>
    <source>
        <strain evidence="2">JFW-Udall</strain>
        <tissue evidence="2">Leaf</tissue>
    </source>
</reference>
<proteinExistence type="predicted"/>
<dbReference type="AlphaFoldDB" id="A0A8J6D3T5"/>
<accession>A0A8J6D3T5</accession>
<gene>
    <name evidence="2" type="ORF">CXB51_012588</name>
</gene>
<evidence type="ECO:0000256" key="1">
    <source>
        <dbReference type="SAM" id="MobiDB-lite"/>
    </source>
</evidence>
<dbReference type="InterPro" id="IPR011990">
    <property type="entry name" value="TPR-like_helical_dom_sf"/>
</dbReference>
<dbReference type="OrthoDB" id="439046at2759"/>
<evidence type="ECO:0008006" key="4">
    <source>
        <dbReference type="Google" id="ProtNLM"/>
    </source>
</evidence>
<feature type="region of interest" description="Disordered" evidence="1">
    <location>
        <begin position="160"/>
        <end position="186"/>
    </location>
</feature>
<protein>
    <recommendedName>
        <fullName evidence="4">Tetratricopeptide repeat-like superfamily protein</fullName>
    </recommendedName>
</protein>
<dbReference type="Proteomes" id="UP000701853">
    <property type="component" value="Chromosome 5"/>
</dbReference>